<dbReference type="SUPFAM" id="SSF88697">
    <property type="entry name" value="PUA domain-like"/>
    <property type="match status" value="1"/>
</dbReference>
<dbReference type="GO" id="GO:0005694">
    <property type="term" value="C:chromosome"/>
    <property type="evidence" value="ECO:0007669"/>
    <property type="project" value="UniProtKB-SubCell"/>
</dbReference>
<name>A0A2U1LA42_ARTAN</name>
<evidence type="ECO:0000256" key="2">
    <source>
        <dbReference type="ARBA" id="ARBA00023242"/>
    </source>
</evidence>
<dbReference type="SMART" id="SM00466">
    <property type="entry name" value="SRA"/>
    <property type="match status" value="1"/>
</dbReference>
<comment type="subcellular location">
    <subcellularLocation>
        <location evidence="1">Chromosome</location>
    </subcellularLocation>
    <subcellularLocation>
        <location evidence="3">Nucleus</location>
    </subcellularLocation>
</comment>
<keyword evidence="2 3" id="KW-0539">Nucleus</keyword>
<feature type="region of interest" description="Disordered" evidence="4">
    <location>
        <begin position="362"/>
        <end position="386"/>
    </location>
</feature>
<dbReference type="Pfam" id="PF02182">
    <property type="entry name" value="SAD_SRA"/>
    <property type="match status" value="1"/>
</dbReference>
<proteinExistence type="predicted"/>
<sequence length="459" mass="52838">MEMLKKKSENVILKKRQLDDAVIQKKRRLGDVNNLDSREVEKFAKPRTMFCKYPPPKIRTGVRIVRDYPPGCGMVENPVGIKAEKKGLQNKKSVLERLKQQELERRKAFGLRPEGKVKFWDPTCSKEGDMQKPIVKTSVVLDRKPLKSMENVNSKLGNNQLVNARPVEDCKLKSSKTQELVSRPVGGTVVLSDPSCDHKQENTMTVVSQKDQVRREKIKEAMIMFEEFNERLYQENRLRSKEEKVAHWRVPLEAAKLVQKKLKWMDSEKILGPVPGVQVGDTFKYRAQLRMIGLHCQLQNGIDFTMIKGKNVALSIVDAHRYSNESGSSDTLTYCGQGGLTFLGAKGPPEDQKLKRGNLALKNSKDKKTPVDKGKRNSQVTKMKKRTATRRHTFLDRRFFNKISIPVQTLFRSLFIAFRLWNFSYPKVVGFAEFSFTFYQVHSPMYQMEFQLPKGGWFC</sequence>
<dbReference type="PANTHER" id="PTHR45660">
    <property type="entry name" value="HISTONE-LYSINE N-METHYLTRANSFERASE SETMAR"/>
    <property type="match status" value="1"/>
</dbReference>
<dbReference type="GO" id="GO:0003690">
    <property type="term" value="F:double-stranded DNA binding"/>
    <property type="evidence" value="ECO:0007669"/>
    <property type="project" value="TreeGrafter"/>
</dbReference>
<organism evidence="6 7">
    <name type="scientific">Artemisia annua</name>
    <name type="common">Sweet wormwood</name>
    <dbReference type="NCBI Taxonomy" id="35608"/>
    <lineage>
        <taxon>Eukaryota</taxon>
        <taxon>Viridiplantae</taxon>
        <taxon>Streptophyta</taxon>
        <taxon>Embryophyta</taxon>
        <taxon>Tracheophyta</taxon>
        <taxon>Spermatophyta</taxon>
        <taxon>Magnoliopsida</taxon>
        <taxon>eudicotyledons</taxon>
        <taxon>Gunneridae</taxon>
        <taxon>Pentapetalae</taxon>
        <taxon>asterids</taxon>
        <taxon>campanulids</taxon>
        <taxon>Asterales</taxon>
        <taxon>Asteraceae</taxon>
        <taxon>Asteroideae</taxon>
        <taxon>Anthemideae</taxon>
        <taxon>Artemisiinae</taxon>
        <taxon>Artemisia</taxon>
    </lineage>
</organism>
<evidence type="ECO:0000256" key="4">
    <source>
        <dbReference type="SAM" id="MobiDB-lite"/>
    </source>
</evidence>
<comment type="caution">
    <text evidence="6">The sequence shown here is derived from an EMBL/GenBank/DDBJ whole genome shotgun (WGS) entry which is preliminary data.</text>
</comment>
<dbReference type="InterPro" id="IPR036987">
    <property type="entry name" value="SRA-YDG_sf"/>
</dbReference>
<dbReference type="GO" id="GO:0042054">
    <property type="term" value="F:histone methyltransferase activity"/>
    <property type="evidence" value="ECO:0007669"/>
    <property type="project" value="TreeGrafter"/>
</dbReference>
<dbReference type="InterPro" id="IPR051357">
    <property type="entry name" value="H3K9_HMTase_SUVAR3-9"/>
</dbReference>
<protein>
    <submittedName>
        <fullName evidence="6">SRA-YDG, PUA-like domain protein</fullName>
    </submittedName>
</protein>
<dbReference type="STRING" id="35608.A0A2U1LA42"/>
<evidence type="ECO:0000256" key="1">
    <source>
        <dbReference type="ARBA" id="ARBA00004286"/>
    </source>
</evidence>
<keyword evidence="7" id="KW-1185">Reference proteome</keyword>
<evidence type="ECO:0000313" key="7">
    <source>
        <dbReference type="Proteomes" id="UP000245207"/>
    </source>
</evidence>
<dbReference type="Gene3D" id="2.30.280.10">
    <property type="entry name" value="SRA-YDG"/>
    <property type="match status" value="1"/>
</dbReference>
<dbReference type="EMBL" id="PKPP01010551">
    <property type="protein sequence ID" value="PWA45875.1"/>
    <property type="molecule type" value="Genomic_DNA"/>
</dbReference>
<dbReference type="AlphaFoldDB" id="A0A2U1LA42"/>
<dbReference type="InterPro" id="IPR015947">
    <property type="entry name" value="PUA-like_sf"/>
</dbReference>
<reference evidence="6 7" key="1">
    <citation type="journal article" date="2018" name="Mol. Plant">
        <title>The genome of Artemisia annua provides insight into the evolution of Asteraceae family and artemisinin biosynthesis.</title>
        <authorList>
            <person name="Shen Q."/>
            <person name="Zhang L."/>
            <person name="Liao Z."/>
            <person name="Wang S."/>
            <person name="Yan T."/>
            <person name="Shi P."/>
            <person name="Liu M."/>
            <person name="Fu X."/>
            <person name="Pan Q."/>
            <person name="Wang Y."/>
            <person name="Lv Z."/>
            <person name="Lu X."/>
            <person name="Zhang F."/>
            <person name="Jiang W."/>
            <person name="Ma Y."/>
            <person name="Chen M."/>
            <person name="Hao X."/>
            <person name="Li L."/>
            <person name="Tang Y."/>
            <person name="Lv G."/>
            <person name="Zhou Y."/>
            <person name="Sun X."/>
            <person name="Brodelius P.E."/>
            <person name="Rose J.K.C."/>
            <person name="Tang K."/>
        </authorList>
    </citation>
    <scope>NUCLEOTIDE SEQUENCE [LARGE SCALE GENOMIC DNA]</scope>
    <source>
        <strain evidence="7">cv. Huhao1</strain>
        <tissue evidence="6">Leaf</tissue>
    </source>
</reference>
<dbReference type="Proteomes" id="UP000245207">
    <property type="component" value="Unassembled WGS sequence"/>
</dbReference>
<dbReference type="PROSITE" id="PS51015">
    <property type="entry name" value="YDG"/>
    <property type="match status" value="1"/>
</dbReference>
<feature type="compositionally biased region" description="Basic and acidic residues" evidence="4">
    <location>
        <begin position="363"/>
        <end position="375"/>
    </location>
</feature>
<feature type="domain" description="YDG" evidence="5">
    <location>
        <begin position="272"/>
        <end position="440"/>
    </location>
</feature>
<evidence type="ECO:0000259" key="5">
    <source>
        <dbReference type="PROSITE" id="PS51015"/>
    </source>
</evidence>
<evidence type="ECO:0000256" key="3">
    <source>
        <dbReference type="PROSITE-ProRule" id="PRU00358"/>
    </source>
</evidence>
<evidence type="ECO:0000313" key="6">
    <source>
        <dbReference type="EMBL" id="PWA45875.1"/>
    </source>
</evidence>
<dbReference type="GO" id="GO:0005634">
    <property type="term" value="C:nucleus"/>
    <property type="evidence" value="ECO:0007669"/>
    <property type="project" value="UniProtKB-SubCell"/>
</dbReference>
<accession>A0A2U1LA42</accession>
<dbReference type="PANTHER" id="PTHR45660:SF46">
    <property type="entry name" value="HISTONE-LYSINE N-METHYLTRANSFERASE, H3 LYSINE-9 SPECIFIC SUVH6"/>
    <property type="match status" value="1"/>
</dbReference>
<gene>
    <name evidence="6" type="ORF">CTI12_AA352030</name>
</gene>
<dbReference type="InterPro" id="IPR003105">
    <property type="entry name" value="SRA_YDG"/>
</dbReference>